<evidence type="ECO:0000313" key="9">
    <source>
        <dbReference type="EMBL" id="EHM38172.1"/>
    </source>
</evidence>
<feature type="transmembrane region" description="Helical" evidence="7">
    <location>
        <begin position="217"/>
        <end position="235"/>
    </location>
</feature>
<feature type="transmembrane region" description="Helical" evidence="7">
    <location>
        <begin position="369"/>
        <end position="393"/>
    </location>
</feature>
<dbReference type="GO" id="GO:0012505">
    <property type="term" value="C:endomembrane system"/>
    <property type="evidence" value="ECO:0007669"/>
    <property type="project" value="UniProtKB-SubCell"/>
</dbReference>
<dbReference type="PANTHER" id="PTHR23514:SF3">
    <property type="entry name" value="BYPASS OF STOP CODON PROTEIN 6"/>
    <property type="match status" value="1"/>
</dbReference>
<dbReference type="AlphaFoldDB" id="G9YD17"/>
<dbReference type="Pfam" id="PF07690">
    <property type="entry name" value="MFS_1"/>
    <property type="match status" value="1"/>
</dbReference>
<keyword evidence="6 7" id="KW-0472">Membrane</keyword>
<dbReference type="PROSITE" id="PS50850">
    <property type="entry name" value="MFS"/>
    <property type="match status" value="1"/>
</dbReference>
<feature type="transmembrane region" description="Helical" evidence="7">
    <location>
        <begin position="21"/>
        <end position="39"/>
    </location>
</feature>
<feature type="transmembrane region" description="Helical" evidence="7">
    <location>
        <begin position="307"/>
        <end position="329"/>
    </location>
</feature>
<feature type="transmembrane region" description="Helical" evidence="7">
    <location>
        <begin position="283"/>
        <end position="301"/>
    </location>
</feature>
<dbReference type="HOGENOM" id="CLU_056916_2_0_6"/>
<evidence type="ECO:0000256" key="6">
    <source>
        <dbReference type="ARBA" id="ARBA00023136"/>
    </source>
</evidence>
<comment type="similarity">
    <text evidence="2">Belongs to the major facilitator superfamily.</text>
</comment>
<evidence type="ECO:0000256" key="1">
    <source>
        <dbReference type="ARBA" id="ARBA00004127"/>
    </source>
</evidence>
<dbReference type="NCBIfam" id="NF002982">
    <property type="entry name" value="PRK03699.1"/>
    <property type="match status" value="1"/>
</dbReference>
<dbReference type="InterPro" id="IPR051788">
    <property type="entry name" value="MFS_Transporter"/>
</dbReference>
<gene>
    <name evidence="9" type="ORF">HMPREF0454_04511</name>
</gene>
<evidence type="ECO:0000259" key="8">
    <source>
        <dbReference type="PROSITE" id="PS50850"/>
    </source>
</evidence>
<feature type="transmembrane region" description="Helical" evidence="7">
    <location>
        <begin position="170"/>
        <end position="189"/>
    </location>
</feature>
<keyword evidence="5 7" id="KW-1133">Transmembrane helix</keyword>
<reference evidence="9 10" key="1">
    <citation type="submission" date="2011-08" db="EMBL/GenBank/DDBJ databases">
        <authorList>
            <person name="Weinstock G."/>
            <person name="Sodergren E."/>
            <person name="Clifton S."/>
            <person name="Fulton L."/>
            <person name="Fulton B."/>
            <person name="Courtney L."/>
            <person name="Fronick C."/>
            <person name="Harrison M."/>
            <person name="Strong C."/>
            <person name="Farmer C."/>
            <person name="Delahaunty K."/>
            <person name="Markovic C."/>
            <person name="Hall O."/>
            <person name="Minx P."/>
            <person name="Tomlinson C."/>
            <person name="Mitreva M."/>
            <person name="Hou S."/>
            <person name="Chen J."/>
            <person name="Wollam A."/>
            <person name="Pepin K.H."/>
            <person name="Johnson M."/>
            <person name="Bhonagiri V."/>
            <person name="Zhang X."/>
            <person name="Suruliraj S."/>
            <person name="Warren W."/>
            <person name="Chinwalla A."/>
            <person name="Mardis E.R."/>
            <person name="Wilson R.K."/>
        </authorList>
    </citation>
    <scope>NUCLEOTIDE SEQUENCE [LARGE SCALE GENOMIC DNA]</scope>
    <source>
        <strain evidence="9 10">ATCC 51873</strain>
    </source>
</reference>
<evidence type="ECO:0000313" key="10">
    <source>
        <dbReference type="Proteomes" id="UP000005959"/>
    </source>
</evidence>
<dbReference type="SUPFAM" id="SSF103473">
    <property type="entry name" value="MFS general substrate transporter"/>
    <property type="match status" value="1"/>
</dbReference>
<dbReference type="GO" id="GO:0022857">
    <property type="term" value="F:transmembrane transporter activity"/>
    <property type="evidence" value="ECO:0007669"/>
    <property type="project" value="InterPro"/>
</dbReference>
<dbReference type="PANTHER" id="PTHR23514">
    <property type="entry name" value="BYPASS OF STOP CODON PROTEIN 6"/>
    <property type="match status" value="1"/>
</dbReference>
<dbReference type="PATRIC" id="fig|1002364.3.peg.4053"/>
<comment type="caution">
    <text evidence="9">The sequence shown here is derived from an EMBL/GenBank/DDBJ whole genome shotgun (WGS) entry which is preliminary data.</text>
</comment>
<protein>
    <submittedName>
        <fullName evidence="9">Transporter, major facilitator family protein</fullName>
    </submittedName>
</protein>
<dbReference type="EMBL" id="AGCI01000106">
    <property type="protein sequence ID" value="EHM38172.1"/>
    <property type="molecule type" value="Genomic_DNA"/>
</dbReference>
<feature type="transmembrane region" description="Helical" evidence="7">
    <location>
        <begin position="255"/>
        <end position="271"/>
    </location>
</feature>
<feature type="transmembrane region" description="Helical" evidence="7">
    <location>
        <begin position="341"/>
        <end position="363"/>
    </location>
</feature>
<evidence type="ECO:0000256" key="7">
    <source>
        <dbReference type="SAM" id="Phobius"/>
    </source>
</evidence>
<dbReference type="GO" id="GO:0016020">
    <property type="term" value="C:membrane"/>
    <property type="evidence" value="ECO:0007669"/>
    <property type="project" value="TreeGrafter"/>
</dbReference>
<keyword evidence="3" id="KW-0813">Transport</keyword>
<feature type="transmembrane region" description="Helical" evidence="7">
    <location>
        <begin position="105"/>
        <end position="129"/>
    </location>
</feature>
<feature type="transmembrane region" description="Helical" evidence="7">
    <location>
        <begin position="82"/>
        <end position="99"/>
    </location>
</feature>
<comment type="subcellular location">
    <subcellularLocation>
        <location evidence="1">Endomembrane system</location>
        <topology evidence="1">Multi-pass membrane protein</topology>
    </subcellularLocation>
</comment>
<keyword evidence="4 7" id="KW-0812">Transmembrane</keyword>
<dbReference type="InterPro" id="IPR020846">
    <property type="entry name" value="MFS_dom"/>
</dbReference>
<feature type="transmembrane region" description="Helical" evidence="7">
    <location>
        <begin position="141"/>
        <end position="164"/>
    </location>
</feature>
<dbReference type="Gene3D" id="1.20.1250.20">
    <property type="entry name" value="MFS general substrate transporter like domains"/>
    <property type="match status" value="2"/>
</dbReference>
<name>G9YD17_HAFAL</name>
<sequence length="412" mass="44707">MWSFAMTESSFSRVNMNAISYLSYYFVGALVSTLGIVLGPLCDAFHKDYSFIGQVFTLMNLGMFLPIMLGGILMKKWGLQKPLIVASVITILVSILLFISPTLTVFSVAVTLIGACGGVFMTIGSYLVVRINPEEKKRSSSLIFTDFFFSLAGATLSIVLAWVFKLGANWLAMYAIMGAIGALMLSITLRSRFPTTEAPVETSNQHTKATAESWGPAVYLLCFALFAFLLAEPIFTMWTPTYLQDRFHMTQQDAALFTACYWWAKATGLFVNQFTVKLMKLRTFLLACTVVGMASILVITTSANTQLIMVACGVFGFFNSGLFSGLMSYGSLQVRQSPPTLISALLTCGTVGTLLFATVSSLMNSYHGLHWALGTAAISYALLLIALLAAMACSRAEKIAQTKSIESASGSL</sequence>
<dbReference type="InterPro" id="IPR011701">
    <property type="entry name" value="MFS"/>
</dbReference>
<accession>G9YD17</accession>
<proteinExistence type="inferred from homology"/>
<dbReference type="InterPro" id="IPR036259">
    <property type="entry name" value="MFS_trans_sf"/>
</dbReference>
<feature type="transmembrane region" description="Helical" evidence="7">
    <location>
        <begin position="51"/>
        <end position="70"/>
    </location>
</feature>
<dbReference type="Proteomes" id="UP000005959">
    <property type="component" value="Unassembled WGS sequence"/>
</dbReference>
<evidence type="ECO:0000256" key="5">
    <source>
        <dbReference type="ARBA" id="ARBA00022989"/>
    </source>
</evidence>
<evidence type="ECO:0000256" key="3">
    <source>
        <dbReference type="ARBA" id="ARBA00022448"/>
    </source>
</evidence>
<organism evidence="9 10">
    <name type="scientific">Hafnia alvei ATCC 51873</name>
    <dbReference type="NCBI Taxonomy" id="1002364"/>
    <lineage>
        <taxon>Bacteria</taxon>
        <taxon>Pseudomonadati</taxon>
        <taxon>Pseudomonadota</taxon>
        <taxon>Gammaproteobacteria</taxon>
        <taxon>Enterobacterales</taxon>
        <taxon>Hafniaceae</taxon>
        <taxon>Hafnia</taxon>
    </lineage>
</organism>
<evidence type="ECO:0000256" key="4">
    <source>
        <dbReference type="ARBA" id="ARBA00022692"/>
    </source>
</evidence>
<evidence type="ECO:0000256" key="2">
    <source>
        <dbReference type="ARBA" id="ARBA00008335"/>
    </source>
</evidence>
<feature type="domain" description="Major facilitator superfamily (MFS) profile" evidence="8">
    <location>
        <begin position="16"/>
        <end position="398"/>
    </location>
</feature>